<proteinExistence type="predicted"/>
<comment type="caution">
    <text evidence="7">Lacks conserved residue(s) required for the propagation of feature annotation.</text>
</comment>
<dbReference type="InterPro" id="IPR001747">
    <property type="entry name" value="Vitellogenin_N"/>
</dbReference>
<evidence type="ECO:0000259" key="9">
    <source>
        <dbReference type="PROSITE" id="PS51211"/>
    </source>
</evidence>
<dbReference type="Gene3D" id="2.20.50.20">
    <property type="entry name" value="Lipovitellin. Chain A, domain 3"/>
    <property type="match status" value="1"/>
</dbReference>
<dbReference type="InterPro" id="IPR009454">
    <property type="entry name" value="Lipid_transpt_open_b-sht"/>
</dbReference>
<reference evidence="12" key="3">
    <citation type="submission" date="2025-08" db="UniProtKB">
        <authorList>
            <consortium name="RefSeq"/>
        </authorList>
    </citation>
    <scope>IDENTIFICATION</scope>
    <source>
        <tissue evidence="12">Whole organism</tissue>
    </source>
</reference>
<evidence type="ECO:0000256" key="3">
    <source>
        <dbReference type="ARBA" id="ARBA00022525"/>
    </source>
</evidence>
<feature type="chain" id="PRO_5046139477" evidence="8">
    <location>
        <begin position="23"/>
        <end position="3340"/>
    </location>
</feature>
<dbReference type="PROSITE" id="PS51233">
    <property type="entry name" value="VWFD"/>
    <property type="match status" value="1"/>
</dbReference>
<name>A0ABM1PPS5_DROAR</name>
<organism evidence="11 12">
    <name type="scientific">Drosophila arizonae</name>
    <name type="common">Fruit fly</name>
    <dbReference type="NCBI Taxonomy" id="7263"/>
    <lineage>
        <taxon>Eukaryota</taxon>
        <taxon>Metazoa</taxon>
        <taxon>Ecdysozoa</taxon>
        <taxon>Arthropoda</taxon>
        <taxon>Hexapoda</taxon>
        <taxon>Insecta</taxon>
        <taxon>Pterygota</taxon>
        <taxon>Neoptera</taxon>
        <taxon>Endopterygota</taxon>
        <taxon>Diptera</taxon>
        <taxon>Brachycera</taxon>
        <taxon>Muscomorpha</taxon>
        <taxon>Ephydroidea</taxon>
        <taxon>Drosophilidae</taxon>
        <taxon>Drosophila</taxon>
    </lineage>
</organism>
<dbReference type="RefSeq" id="XP_017869211.1">
    <property type="nucleotide sequence ID" value="XM_018013722.1"/>
</dbReference>
<evidence type="ECO:0000256" key="1">
    <source>
        <dbReference type="ARBA" id="ARBA00004613"/>
    </source>
</evidence>
<keyword evidence="5" id="KW-0445">Lipid transport</keyword>
<feature type="signal peptide" evidence="8">
    <location>
        <begin position="1"/>
        <end position="22"/>
    </location>
</feature>
<evidence type="ECO:0000256" key="6">
    <source>
        <dbReference type="ARBA" id="ARBA00023180"/>
    </source>
</evidence>
<evidence type="ECO:0000256" key="4">
    <source>
        <dbReference type="ARBA" id="ARBA00022729"/>
    </source>
</evidence>
<dbReference type="InterPro" id="IPR050733">
    <property type="entry name" value="Vitellogenin/Apolipophorin"/>
</dbReference>
<evidence type="ECO:0000256" key="2">
    <source>
        <dbReference type="ARBA" id="ARBA00022448"/>
    </source>
</evidence>
<evidence type="ECO:0000256" key="7">
    <source>
        <dbReference type="PROSITE-ProRule" id="PRU00557"/>
    </source>
</evidence>
<accession>A0ABM1PPS5</accession>
<dbReference type="InterPro" id="IPR015816">
    <property type="entry name" value="Vitellinogen_b-sht_N"/>
</dbReference>
<dbReference type="Pfam" id="PF06448">
    <property type="entry name" value="DUF1081"/>
    <property type="match status" value="1"/>
</dbReference>
<dbReference type="InterPro" id="IPR015817">
    <property type="entry name" value="Vitellinogen_open_b-sht_sub1"/>
</dbReference>
<dbReference type="InterPro" id="IPR011030">
    <property type="entry name" value="Lipovitellin_superhlx_dom"/>
</dbReference>
<dbReference type="Gene3D" id="2.30.230.10">
    <property type="entry name" value="Lipovitellin, beta-sheet shell regions, chain A"/>
    <property type="match status" value="1"/>
</dbReference>
<dbReference type="InterPro" id="IPR015819">
    <property type="entry name" value="Lipid_transp_b-sht_shell"/>
</dbReference>
<dbReference type="InterPro" id="IPR010989">
    <property type="entry name" value="SNARE"/>
</dbReference>
<protein>
    <submittedName>
        <fullName evidence="12">Apolipophorins</fullName>
    </submittedName>
</protein>
<keyword evidence="6" id="KW-0325">Glycoprotein</keyword>
<dbReference type="PANTHER" id="PTHR23345">
    <property type="entry name" value="VITELLOGENIN-RELATED"/>
    <property type="match status" value="1"/>
</dbReference>
<reference evidence="11" key="1">
    <citation type="journal article" date="1997" name="Nucleic Acids Res.">
        <title>tRNAscan-SE: a program for improved detection of transfer RNA genes in genomic sequence.</title>
        <authorList>
            <person name="Lowe T.M."/>
            <person name="Eddy S.R."/>
        </authorList>
    </citation>
    <scope>NUCLEOTIDE SEQUENCE [LARGE SCALE GENOMIC DNA]</scope>
</reference>
<dbReference type="GeneID" id="108617874"/>
<feature type="domain" description="VWFD" evidence="10">
    <location>
        <begin position="2776"/>
        <end position="2943"/>
    </location>
</feature>
<dbReference type="Pfam" id="PF00094">
    <property type="entry name" value="VWD"/>
    <property type="match status" value="1"/>
</dbReference>
<keyword evidence="3" id="KW-0964">Secreted</keyword>
<dbReference type="SUPFAM" id="SSF47661">
    <property type="entry name" value="t-snare proteins"/>
    <property type="match status" value="1"/>
</dbReference>
<evidence type="ECO:0000256" key="8">
    <source>
        <dbReference type="SAM" id="SignalP"/>
    </source>
</evidence>
<keyword evidence="2" id="KW-0813">Transport</keyword>
<sequence length="3340" mass="371174">MAIPFPIRGFLIFILLVGTANSDGSCKIGCPRADNGVLKYKPGNFYEYSFESILTVGLSSSNAAEADDTSLKVTGTAKVYASGNCGYTLQVGTVKVVNTKESVERKILNNIQKPVQFTLASGQLEPLICADAGESSYSLNIKRAIISLLQSHTGTESANEIDVFGSCPTHSSTATSGNGEILTKVRDLNSCAHREQINSGLLSGILNEKAGVTSSAIFQADYIKELRIERGIVENVHMNEVYRFAGSAKGSSDVTAKVSTTLKLRTPTGQAGAAPAVAATAKPVSIIFGKSDAYTTKNLAALKSVVNELVDLTADYVKKDTAKKFVELIRLLRHSDVDTLLELSTAPHPKKALARKVYLDALFRTNTAESAKAILKQLAKLEEKEKLLAIFSLNLVERVDKETLSLASQQLLPAAPKEIYLAVGNLVGKFCKEIQCEPNEIGQISKKFIEGLKHCKPNTKKEEERIVYVLKGIGNAQTLVNNVATALSECIAPGRSNRIRVAALQAFSAVSCKQDLSSKALQLLKDTNEDSELRIEAYLAAIKCPTVDLAKEISNIINAEPVHQVGSFIESNLRVIRDSTDPTREHQKYYLGNIRVSKQFPKDYRRFSFNNELSYRLDALGLSGSSDYKLIYSQNGFLPRAARLNLTAEILGNNFNVFEANLRQENLENLLEYYVGPKGLLNKDFDEIVKLIEVGNSGNSGNPAGRGRRSVVDDAVKIGKRYKNYGSQKSIQDLNLDLSIKLFGSELAFLSLGDNIPTTLDDIIKHFSEAFDKAKKELTSFETQYASHQLFLDSQLSYPTGVGIPLELGAQGFAANKVDFAVNIDVNAILEQNWQRAKYRLKFVPSIDVTVNLQLGFNTQVLATGVRVATSAHTATGSDVSIALIKDGDGFNVNVELPREKLELVDIQVKSEFYVAEQDKPIKPVPLRVAKSKQASSPNENCLNQFNDLGLGLCIKSSTPLLTDNSLIDELKLSHDYSLSVYLTSERKINVKGTHLTLPTGSQQWKLQYSTPESKVSHDTSLAFELGTKPNIYGRLSLDNSQYHLAVEAGFKDNNQELVFYGQHEQNKDIKKSKIGFIKTGNEYRPVIEIEDKNGLTKNINGYHANGMIVVQKTTEKQTRYNFQNFQILNRNNDRILLNGWVDLSPTSLESELRISPNQESYLLKSNFKLDNNQYALGVFVNDERKPENVYGTSAQLKIGKDVYTLQLVGKALQWSVNSETELGYVNAANSNKLRSAKFSQSLIVQQKNKHLGSLDIKTRLDENQFELNVAAASGQKLASVDIKYEANQRSVHDYELTAKAKYNKHSVDVVSRCLMNNNLFNIDNSLTASWGTSLTAKGELGQRYSPQDIHIDLQGTAQLTAKEKPVQWLLKVLGVPDKTSSELRISRDNAELFKLLSESQHPQDKLSSAKINLMVKNLLTAKADLKIAKNNKGELVASVETLKTEPKHKLEVDTKFHIQQPKYDIDSIVTLDGSKKIHLKTENNIEKLKFATKNLFEWNEKKYSFDANGGVKGEWRTNGDVQGAFKLTTPENRIVDGTLARHLTTNPRTQLRQGSLDVQVNEQDAAGGKKRSISYKGTLDRMNIKTQEISVNNQLTYMDFNGKKTELTAHGEYTLKGFKSAKAFDIEVKVEGHLVEKPIEVAVVIEEFTESSLVGRISGKYGQSVTANLSGKYSGAGEPSTPTTYELQLKVQAPETRFKNLQLSSNGKVGSEILEFVLSTKSDNGGYTKVNTVWQGNAKQGTYTFNAQNNHLQAPVKVSGSYQNDKTGSFRDGDAKGKQQFTINAEYGDKYIKSNADVSFEDANAASLSYKLDTSNDYLKNIEVIIQSQKPAEGNYALSAHVRQAGKSYTVDSKIYSASHKKGLDLRATLPDSQPIILAALLEILGERKAKLSLDIQNLIELDLQLSGEASYVSVDDFYIVGSWNSKKLHLDNYELDVRAQGKSVKVLLKHAQGVDFSGNASYSLKKEQKKSTIEGQGQVQYKGKTHNGNFKLQRQQYNLEEDQEIGFAYTFNGNIGPKNSVSTIKLTNKEFNTKLSICEERKQCTNIQLQSSVRIVEDRLQHDVLVLLDLRELGYPYELELKSKNIRESFKTMYNLDARVISSNSLKYQLTASADPSAITIQVTLPKRQIAFETKQQIPERHQLFGRYEQSAAFYIDKLQRPNDVARVSAVMDLTGVEQVSITGKGQLKLEHPTIRPLTISGTLDADRNQRVLNSELVFDIFRSPEQKIVVTHQIRNSQADNGFNLSSRQEIKSTGLRFQYELKANSALNLEAKEFSASSELQSSTSDLTAGVQFLGNKERFELQLSALNEQIIRLAGTFDWQKRTAKLNSKLQIFGQKPVELSSELQPTWAKLTLKQQGLIDTNAEVKLGKEFKFDVVGAGKSILNGRIALDAANFLQTNYKTNDDDVKAFLESVESEIKKETEAVTANLKKRFEKVRQDVEQNAKLAADSAPDFTKLRNGYESQVKSIIKELESDQLLKPIVDAIRTLFEKINKAIDELTKLISENYEKLAKTVKEILDKLDDLWENSLLKIWEQLIVSLSKVGGQLRIELVNIYTNVAKEFVAWLEKYGPALKNYGKVISDAFRPLHEAAQELIKGVLHSVEELLDELKEYVAKLPTFEALRNEVANKIKEWKLLERTLETLNNIFDQLNILPQTPEIAELLQKLHEFLEAKLRQQPVDDDKWLNDLSKLLLRAVRSVLAALNGSKSVENVALFGDSSLSLWPSSLDGFAKLPLVLSFRSSVINFLLNENWEGIFKKDLLSNWLFFHDFELHGHIVDGQHVFSFDGQSFAYPGNCKYIFAQDSVDKNFTVIGQLNNGKLKAITLIDRDGNFVEVSDNVALKVNGKPVEYPQHLPGIHTWRRFYTVHIHSEYGVSVVCTTDLKVCHVNVNGFYTSKTRGLLGNGNAEPYDDLLLIDGTLASDSAALGNDYAVGKCSPVAFDKSQLEGQRNDICSDIFGIDSPLALHYLALDARPYRSACDVAVASVPEKDRESLACTFALAYGSALKLQKKWVLLPPRCLKCAGAVGQRELGEEFTVKIPSNKADVVFVVDINVSPTVLANLIAPAITDIRDSLKTRGFTDVQVGVIAFDETKRYPALLTSDNGKINYKGNVANVQLNGPNNFCENCAEQIITEKRILEVYNMLERFIKSIVPQSDEKAFHLALDYPFRAGAAKSIIGVRSNSLEYNNWWKFVRAQITGATTKFDGALLHLIAPIKGLAVEGVPAEKLVGFNARLVATLDGKDNKKRAKLQFENDMGIDFVLNNGGWAFNTQNFDKLKAGDQKKLLNQVTSSIADTLFKTETVSECRCLPVHGLHGQHKCQIKSSTFVPNKKPKAA</sequence>
<feature type="domain" description="Vitellogenin" evidence="9">
    <location>
        <begin position="40"/>
        <end position="642"/>
    </location>
</feature>
<dbReference type="InterPro" id="IPR015255">
    <property type="entry name" value="Vitellinogen_open_b-sht"/>
</dbReference>
<keyword evidence="4 8" id="KW-0732">Signal</keyword>
<keyword evidence="11" id="KW-1185">Reference proteome</keyword>
<dbReference type="Gene3D" id="1.25.10.20">
    <property type="entry name" value="Vitellinogen, superhelical"/>
    <property type="match status" value="1"/>
</dbReference>
<gene>
    <name evidence="12" type="primary">LOC108617874</name>
</gene>
<evidence type="ECO:0000313" key="11">
    <source>
        <dbReference type="Proteomes" id="UP000694904"/>
    </source>
</evidence>
<dbReference type="Pfam" id="PF01347">
    <property type="entry name" value="Vitellogenin_N"/>
    <property type="match status" value="1"/>
</dbReference>
<evidence type="ECO:0000259" key="10">
    <source>
        <dbReference type="PROSITE" id="PS51233"/>
    </source>
</evidence>
<dbReference type="SMART" id="SM01169">
    <property type="entry name" value="DUF1943"/>
    <property type="match status" value="1"/>
</dbReference>
<dbReference type="SUPFAM" id="SSF56968">
    <property type="entry name" value="Lipovitellin-phosvitin complex, beta-sheet shell regions"/>
    <property type="match status" value="2"/>
</dbReference>
<dbReference type="PANTHER" id="PTHR23345:SF36">
    <property type="entry name" value="APOLIPOPHORINS"/>
    <property type="match status" value="1"/>
</dbReference>
<evidence type="ECO:0000313" key="12">
    <source>
        <dbReference type="RefSeq" id="XP_017869211.1"/>
    </source>
</evidence>
<dbReference type="SUPFAM" id="SSF48431">
    <property type="entry name" value="Lipovitellin-phosvitin complex, superhelical domain"/>
    <property type="match status" value="1"/>
</dbReference>
<evidence type="ECO:0000256" key="5">
    <source>
        <dbReference type="ARBA" id="ARBA00023055"/>
    </source>
</evidence>
<dbReference type="Proteomes" id="UP000694904">
    <property type="component" value="Chromosome 6"/>
</dbReference>
<reference evidence="11" key="2">
    <citation type="journal article" date="2016" name="G3 (Bethesda)">
        <title>Genome Evolution in Three Species of Cactophilic Drosophila.</title>
        <authorList>
            <person name="Sanchez-Flores A."/>
            <person name="Penazola F."/>
            <person name="Carpinteyro-Ponce J."/>
            <person name="Nazario-Yepiz N."/>
            <person name="Abreu-Goodger C."/>
            <person name="Machado C.A."/>
            <person name="Markow T.A."/>
        </authorList>
    </citation>
    <scope>NUCLEOTIDE SEQUENCE [LARGE SCALE GENOMIC DNA]</scope>
</reference>
<dbReference type="SMART" id="SM00638">
    <property type="entry name" value="LPD_N"/>
    <property type="match status" value="1"/>
</dbReference>
<dbReference type="InterPro" id="IPR001846">
    <property type="entry name" value="VWF_type-D"/>
</dbReference>
<dbReference type="PROSITE" id="PS51211">
    <property type="entry name" value="VITELLOGENIN"/>
    <property type="match status" value="1"/>
</dbReference>
<dbReference type="SMART" id="SM00216">
    <property type="entry name" value="VWD"/>
    <property type="match status" value="1"/>
</dbReference>
<dbReference type="Gene3D" id="2.20.80.10">
    <property type="entry name" value="Lipovitellin-phosvitin complex, chain A, domain 4"/>
    <property type="match status" value="1"/>
</dbReference>
<dbReference type="Pfam" id="PF09172">
    <property type="entry name" value="Vit_open_b-sht"/>
    <property type="match status" value="1"/>
</dbReference>
<comment type="subcellular location">
    <subcellularLocation>
        <location evidence="1">Secreted</location>
    </subcellularLocation>
</comment>